<organism evidence="1 2">
    <name type="scientific">Tanacetum coccineum</name>
    <dbReference type="NCBI Taxonomy" id="301880"/>
    <lineage>
        <taxon>Eukaryota</taxon>
        <taxon>Viridiplantae</taxon>
        <taxon>Streptophyta</taxon>
        <taxon>Embryophyta</taxon>
        <taxon>Tracheophyta</taxon>
        <taxon>Spermatophyta</taxon>
        <taxon>Magnoliopsida</taxon>
        <taxon>eudicotyledons</taxon>
        <taxon>Gunneridae</taxon>
        <taxon>Pentapetalae</taxon>
        <taxon>asterids</taxon>
        <taxon>campanulids</taxon>
        <taxon>Asterales</taxon>
        <taxon>Asteraceae</taxon>
        <taxon>Asteroideae</taxon>
        <taxon>Anthemideae</taxon>
        <taxon>Anthemidinae</taxon>
        <taxon>Tanacetum</taxon>
    </lineage>
</organism>
<reference evidence="1" key="2">
    <citation type="submission" date="2022-01" db="EMBL/GenBank/DDBJ databases">
        <authorList>
            <person name="Yamashiro T."/>
            <person name="Shiraishi A."/>
            <person name="Satake H."/>
            <person name="Nakayama K."/>
        </authorList>
    </citation>
    <scope>NUCLEOTIDE SEQUENCE</scope>
</reference>
<name>A0ABQ4ZSM9_9ASTR</name>
<comment type="caution">
    <text evidence="1">The sequence shown here is derived from an EMBL/GenBank/DDBJ whole genome shotgun (WGS) entry which is preliminary data.</text>
</comment>
<evidence type="ECO:0000313" key="1">
    <source>
        <dbReference type="EMBL" id="GJS93289.1"/>
    </source>
</evidence>
<protein>
    <submittedName>
        <fullName evidence="1">Uncharacterized protein</fullName>
    </submittedName>
</protein>
<evidence type="ECO:0000313" key="2">
    <source>
        <dbReference type="Proteomes" id="UP001151760"/>
    </source>
</evidence>
<sequence>MNVDKSMKNAMPNEWILDSFELESNFAGKGNDLYSRDLEEYKSEFENKITQLVNKYELRIGKKGYILDDIWEKCELLQQRRKRMTSPWLTVK</sequence>
<reference evidence="1" key="1">
    <citation type="journal article" date="2022" name="Int. J. Mol. Sci.">
        <title>Draft Genome of Tanacetum Coccineum: Genomic Comparison of Closely Related Tanacetum-Family Plants.</title>
        <authorList>
            <person name="Yamashiro T."/>
            <person name="Shiraishi A."/>
            <person name="Nakayama K."/>
            <person name="Satake H."/>
        </authorList>
    </citation>
    <scope>NUCLEOTIDE SEQUENCE</scope>
</reference>
<proteinExistence type="predicted"/>
<dbReference type="Proteomes" id="UP001151760">
    <property type="component" value="Unassembled WGS sequence"/>
</dbReference>
<accession>A0ABQ4ZSM9</accession>
<gene>
    <name evidence="1" type="ORF">Tco_0800257</name>
</gene>
<dbReference type="EMBL" id="BQNB010011646">
    <property type="protein sequence ID" value="GJS93289.1"/>
    <property type="molecule type" value="Genomic_DNA"/>
</dbReference>
<keyword evidence="2" id="KW-1185">Reference proteome</keyword>